<dbReference type="InterPro" id="IPR043131">
    <property type="entry name" value="BCAT-like_N"/>
</dbReference>
<keyword evidence="4" id="KW-0032">Aminotransferase</keyword>
<dbReference type="EMBL" id="LXQA010878406">
    <property type="protein sequence ID" value="MCI75261.1"/>
    <property type="molecule type" value="Genomic_DNA"/>
</dbReference>
<protein>
    <submittedName>
        <fullName evidence="4">Branched-chain-amino-acid aminotransferase 7-like</fullName>
    </submittedName>
</protein>
<keyword evidence="4" id="KW-0808">Transferase</keyword>
<evidence type="ECO:0000256" key="3">
    <source>
        <dbReference type="ARBA" id="ARBA00022898"/>
    </source>
</evidence>
<dbReference type="AlphaFoldDB" id="A0A392UNV6"/>
<keyword evidence="3" id="KW-0663">Pyridoxal phosphate</keyword>
<dbReference type="GO" id="GO:0009081">
    <property type="term" value="P:branched-chain amino acid metabolic process"/>
    <property type="evidence" value="ECO:0007669"/>
    <property type="project" value="InterPro"/>
</dbReference>
<evidence type="ECO:0000256" key="2">
    <source>
        <dbReference type="ARBA" id="ARBA00009320"/>
    </source>
</evidence>
<dbReference type="InterPro" id="IPR036038">
    <property type="entry name" value="Aminotransferase-like"/>
</dbReference>
<feature type="non-terminal residue" evidence="4">
    <location>
        <position position="38"/>
    </location>
</feature>
<accession>A0A392UNV6</accession>
<comment type="caution">
    <text evidence="4">The sequence shown here is derived from an EMBL/GenBank/DDBJ whole genome shotgun (WGS) entry which is preliminary data.</text>
</comment>
<evidence type="ECO:0000256" key="1">
    <source>
        <dbReference type="ARBA" id="ARBA00001933"/>
    </source>
</evidence>
<dbReference type="GO" id="GO:0004084">
    <property type="term" value="F:branched-chain-amino-acid transaminase activity"/>
    <property type="evidence" value="ECO:0007669"/>
    <property type="project" value="InterPro"/>
</dbReference>
<dbReference type="Proteomes" id="UP000265520">
    <property type="component" value="Unassembled WGS sequence"/>
</dbReference>
<dbReference type="Gene3D" id="3.30.470.10">
    <property type="match status" value="1"/>
</dbReference>
<organism evidence="4 5">
    <name type="scientific">Trifolium medium</name>
    <dbReference type="NCBI Taxonomy" id="97028"/>
    <lineage>
        <taxon>Eukaryota</taxon>
        <taxon>Viridiplantae</taxon>
        <taxon>Streptophyta</taxon>
        <taxon>Embryophyta</taxon>
        <taxon>Tracheophyta</taxon>
        <taxon>Spermatophyta</taxon>
        <taxon>Magnoliopsida</taxon>
        <taxon>eudicotyledons</taxon>
        <taxon>Gunneridae</taxon>
        <taxon>Pentapetalae</taxon>
        <taxon>rosids</taxon>
        <taxon>fabids</taxon>
        <taxon>Fabales</taxon>
        <taxon>Fabaceae</taxon>
        <taxon>Papilionoideae</taxon>
        <taxon>50 kb inversion clade</taxon>
        <taxon>NPAAA clade</taxon>
        <taxon>Hologalegina</taxon>
        <taxon>IRL clade</taxon>
        <taxon>Trifolieae</taxon>
        <taxon>Trifolium</taxon>
    </lineage>
</organism>
<evidence type="ECO:0000313" key="5">
    <source>
        <dbReference type="Proteomes" id="UP000265520"/>
    </source>
</evidence>
<dbReference type="SUPFAM" id="SSF56752">
    <property type="entry name" value="D-aminoacid aminotransferase-like PLP-dependent enzymes"/>
    <property type="match status" value="1"/>
</dbReference>
<comment type="cofactor">
    <cofactor evidence="1">
        <name>pyridoxal 5'-phosphate</name>
        <dbReference type="ChEBI" id="CHEBI:597326"/>
    </cofactor>
</comment>
<comment type="similarity">
    <text evidence="2">Belongs to the class-IV pyridoxal-phosphate-dependent aminotransferase family.</text>
</comment>
<keyword evidence="5" id="KW-1185">Reference proteome</keyword>
<name>A0A392UNV6_9FABA</name>
<sequence>MVSVQGIFEGLKAYRTEDGRILLFRPEENALRMKIGAD</sequence>
<dbReference type="PANTHER" id="PTHR42825:SF28">
    <property type="entry name" value="BRANCHED-CHAIN-AMINO-ACID AMINOTRANSFERASE 7-RELATED"/>
    <property type="match status" value="1"/>
</dbReference>
<dbReference type="InterPro" id="IPR005786">
    <property type="entry name" value="B_amino_transII"/>
</dbReference>
<proteinExistence type="inferred from homology"/>
<dbReference type="PANTHER" id="PTHR42825">
    <property type="entry name" value="AMINO ACID AMINOTRANSFERASE"/>
    <property type="match status" value="1"/>
</dbReference>
<evidence type="ECO:0000313" key="4">
    <source>
        <dbReference type="EMBL" id="MCI75261.1"/>
    </source>
</evidence>
<reference evidence="4 5" key="1">
    <citation type="journal article" date="2018" name="Front. Plant Sci.">
        <title>Red Clover (Trifolium pratense) and Zigzag Clover (T. medium) - A Picture of Genomic Similarities and Differences.</title>
        <authorList>
            <person name="Dluhosova J."/>
            <person name="Istvanek J."/>
            <person name="Nedelnik J."/>
            <person name="Repkova J."/>
        </authorList>
    </citation>
    <scope>NUCLEOTIDE SEQUENCE [LARGE SCALE GENOMIC DNA]</scope>
    <source>
        <strain evidence="5">cv. 10/8</strain>
        <tissue evidence="4">Leaf</tissue>
    </source>
</reference>